<organism evidence="2 3">
    <name type="scientific">Dyella jiangningensis</name>
    <dbReference type="NCBI Taxonomy" id="1379159"/>
    <lineage>
        <taxon>Bacteria</taxon>
        <taxon>Pseudomonadati</taxon>
        <taxon>Pseudomonadota</taxon>
        <taxon>Gammaproteobacteria</taxon>
        <taxon>Lysobacterales</taxon>
        <taxon>Rhodanobacteraceae</taxon>
        <taxon>Dyella</taxon>
    </lineage>
</organism>
<dbReference type="GO" id="GO:0009231">
    <property type="term" value="P:riboflavin biosynthetic process"/>
    <property type="evidence" value="ECO:0007669"/>
    <property type="project" value="InterPro"/>
</dbReference>
<dbReference type="InterPro" id="IPR002734">
    <property type="entry name" value="RibDG_C"/>
</dbReference>
<evidence type="ECO:0000259" key="1">
    <source>
        <dbReference type="Pfam" id="PF01872"/>
    </source>
</evidence>
<dbReference type="InterPro" id="IPR050765">
    <property type="entry name" value="Riboflavin_Biosynth_HTPR"/>
</dbReference>
<evidence type="ECO:0000313" key="3">
    <source>
        <dbReference type="Proteomes" id="UP000248926"/>
    </source>
</evidence>
<dbReference type="OrthoDB" id="9782335at2"/>
<dbReference type="GO" id="GO:0008703">
    <property type="term" value="F:5-amino-6-(5-phosphoribosylamino)uracil reductase activity"/>
    <property type="evidence" value="ECO:0007669"/>
    <property type="project" value="InterPro"/>
</dbReference>
<dbReference type="SUPFAM" id="SSF53597">
    <property type="entry name" value="Dihydrofolate reductase-like"/>
    <property type="match status" value="1"/>
</dbReference>
<proteinExistence type="predicted"/>
<dbReference type="Gene3D" id="3.40.430.10">
    <property type="entry name" value="Dihydrofolate Reductase, subunit A"/>
    <property type="match status" value="1"/>
</dbReference>
<reference evidence="2 3" key="1">
    <citation type="journal article" date="2018" name="Genet. Mol. Biol.">
        <title>The genome sequence of Dyella jiangningensis FCAV SCS01 from a lignocellulose-decomposing microbial consortium metagenome reveals potential for biotechnological applications.</title>
        <authorList>
            <person name="Desiderato J.G."/>
            <person name="Alvarenga D.O."/>
            <person name="Constancio M.T.L."/>
            <person name="Alves L.M.C."/>
            <person name="Varani A.M."/>
        </authorList>
    </citation>
    <scope>NUCLEOTIDE SEQUENCE [LARGE SCALE GENOMIC DNA]</scope>
    <source>
        <strain evidence="2 3">FCAV SCS01</strain>
    </source>
</reference>
<protein>
    <recommendedName>
        <fullName evidence="1">Bacterial bifunctional deaminase-reductase C-terminal domain-containing protein</fullName>
    </recommendedName>
</protein>
<keyword evidence="3" id="KW-1185">Reference proteome</keyword>
<dbReference type="EMBL" id="NFZS01000001">
    <property type="protein sequence ID" value="RAO78049.1"/>
    <property type="molecule type" value="Genomic_DNA"/>
</dbReference>
<sequence>MRPLILKMSISLDGFVAGPNGEIDWLFRSSDEGSRCWVEETLWQAGLHAMGSRTYFDMARFWPTANHPMAAPMNEIPKVVFTRQESLDLHAGQTTAALRDAQAQEGAGETPAQSASLKSWAEAEVAHGDLAAEVLRLKQQPGNFILAHGGANFAQSLAAAGLIDEYRLVVHPVVLGKGLPLFSQVATPMDLELRSTTVFRSGVVAHVYRPAKQS</sequence>
<gene>
    <name evidence="2" type="ORF">CA260_09535</name>
</gene>
<name>A0A328P7J3_9GAMM</name>
<comment type="caution">
    <text evidence="2">The sequence shown here is derived from an EMBL/GenBank/DDBJ whole genome shotgun (WGS) entry which is preliminary data.</text>
</comment>
<dbReference type="Proteomes" id="UP000248926">
    <property type="component" value="Unassembled WGS sequence"/>
</dbReference>
<dbReference type="PANTHER" id="PTHR38011:SF11">
    <property type="entry name" value="2,5-DIAMINO-6-RIBOSYLAMINO-4(3H)-PYRIMIDINONE 5'-PHOSPHATE REDUCTASE"/>
    <property type="match status" value="1"/>
</dbReference>
<dbReference type="AlphaFoldDB" id="A0A328P7J3"/>
<dbReference type="Pfam" id="PF01872">
    <property type="entry name" value="RibD_C"/>
    <property type="match status" value="1"/>
</dbReference>
<dbReference type="PANTHER" id="PTHR38011">
    <property type="entry name" value="DIHYDROFOLATE REDUCTASE FAMILY PROTEIN (AFU_ORTHOLOGUE AFUA_8G06820)"/>
    <property type="match status" value="1"/>
</dbReference>
<feature type="domain" description="Bacterial bifunctional deaminase-reductase C-terminal" evidence="1">
    <location>
        <begin position="4"/>
        <end position="204"/>
    </location>
</feature>
<dbReference type="InterPro" id="IPR024072">
    <property type="entry name" value="DHFR-like_dom_sf"/>
</dbReference>
<evidence type="ECO:0000313" key="2">
    <source>
        <dbReference type="EMBL" id="RAO78049.1"/>
    </source>
</evidence>
<dbReference type="RefSeq" id="WP_111982516.1">
    <property type="nucleotide sequence ID" value="NZ_NFZS01000001.1"/>
</dbReference>
<accession>A0A328P7J3</accession>